<dbReference type="InterPro" id="IPR035168">
    <property type="entry name" value="DUF5317"/>
</dbReference>
<protein>
    <recommendedName>
        <fullName evidence="5">DUF5317 domain-containing protein</fullName>
    </recommendedName>
</protein>
<feature type="compositionally biased region" description="Acidic residues" evidence="1">
    <location>
        <begin position="193"/>
        <end position="205"/>
    </location>
</feature>
<dbReference type="Pfam" id="PF17248">
    <property type="entry name" value="DUF5317"/>
    <property type="match status" value="1"/>
</dbReference>
<reference evidence="3 4" key="1">
    <citation type="submission" date="2020-02" db="EMBL/GenBank/DDBJ databases">
        <authorList>
            <person name="Li X.-J."/>
            <person name="Han X.-M."/>
        </authorList>
    </citation>
    <scope>NUCLEOTIDE SEQUENCE [LARGE SCALE GENOMIC DNA]</scope>
    <source>
        <strain evidence="3 4">CCTCC AB 2017055</strain>
    </source>
</reference>
<comment type="caution">
    <text evidence="3">The sequence shown here is derived from an EMBL/GenBank/DDBJ whole genome shotgun (WGS) entry which is preliminary data.</text>
</comment>
<dbReference type="RefSeq" id="WP_163741224.1">
    <property type="nucleotide sequence ID" value="NZ_JAAGOA010000015.1"/>
</dbReference>
<sequence>MNNVVLIVLALAAGLTVGYVKGGRLRRLAEPPPARNRLLLTALGLYVIAVFASWAWETALALLSGLAWLVVAFYAWVNRWAPGARLIALGICANALVLIVNGAVPVAETAAARAGAETATADTENAEPADDSTRLSWLGKNIPIAFPPRPEVASPGDLAIAAGLATFLATGMLGHRPLSNALPDRRRARYPEDQADEPEPIDDQPADTTDTDGPVHTTAHDAATGQATRASSTHGRVQHIHATMRRREKGDIAPTQHSERSGNDLRSGHG</sequence>
<dbReference type="Proteomes" id="UP000475214">
    <property type="component" value="Unassembled WGS sequence"/>
</dbReference>
<feature type="transmembrane region" description="Helical" evidence="2">
    <location>
        <begin position="83"/>
        <end position="104"/>
    </location>
</feature>
<feature type="transmembrane region" description="Helical" evidence="2">
    <location>
        <begin position="38"/>
        <end position="55"/>
    </location>
</feature>
<name>A0A6L9SC19_9ACTN</name>
<keyword evidence="4" id="KW-1185">Reference proteome</keyword>
<proteinExistence type="predicted"/>
<evidence type="ECO:0000313" key="3">
    <source>
        <dbReference type="EMBL" id="NEE02559.1"/>
    </source>
</evidence>
<feature type="compositionally biased region" description="Basic and acidic residues" evidence="1">
    <location>
        <begin position="257"/>
        <end position="270"/>
    </location>
</feature>
<keyword evidence="2" id="KW-0812">Transmembrane</keyword>
<feature type="compositionally biased region" description="Basic residues" evidence="1">
    <location>
        <begin position="236"/>
        <end position="247"/>
    </location>
</feature>
<dbReference type="AlphaFoldDB" id="A0A6L9SC19"/>
<organism evidence="3 4">
    <name type="scientific">Phytoactinopolyspora halotolerans</name>
    <dbReference type="NCBI Taxonomy" id="1981512"/>
    <lineage>
        <taxon>Bacteria</taxon>
        <taxon>Bacillati</taxon>
        <taxon>Actinomycetota</taxon>
        <taxon>Actinomycetes</taxon>
        <taxon>Jiangellales</taxon>
        <taxon>Jiangellaceae</taxon>
        <taxon>Phytoactinopolyspora</taxon>
    </lineage>
</organism>
<feature type="compositionally biased region" description="Polar residues" evidence="1">
    <location>
        <begin position="225"/>
        <end position="235"/>
    </location>
</feature>
<accession>A0A6L9SC19</accession>
<evidence type="ECO:0008006" key="5">
    <source>
        <dbReference type="Google" id="ProtNLM"/>
    </source>
</evidence>
<keyword evidence="2" id="KW-1133">Transmembrane helix</keyword>
<dbReference type="EMBL" id="JAAGOA010000015">
    <property type="protein sequence ID" value="NEE02559.1"/>
    <property type="molecule type" value="Genomic_DNA"/>
</dbReference>
<evidence type="ECO:0000256" key="1">
    <source>
        <dbReference type="SAM" id="MobiDB-lite"/>
    </source>
</evidence>
<gene>
    <name evidence="3" type="ORF">G1H10_20535</name>
</gene>
<keyword evidence="2" id="KW-0472">Membrane</keyword>
<evidence type="ECO:0000256" key="2">
    <source>
        <dbReference type="SAM" id="Phobius"/>
    </source>
</evidence>
<feature type="transmembrane region" description="Helical" evidence="2">
    <location>
        <begin position="60"/>
        <end position="77"/>
    </location>
</feature>
<evidence type="ECO:0000313" key="4">
    <source>
        <dbReference type="Proteomes" id="UP000475214"/>
    </source>
</evidence>
<feature type="region of interest" description="Disordered" evidence="1">
    <location>
        <begin position="191"/>
        <end position="270"/>
    </location>
</feature>